<organism evidence="2">
    <name type="scientific">viral metagenome</name>
    <dbReference type="NCBI Taxonomy" id="1070528"/>
    <lineage>
        <taxon>unclassified sequences</taxon>
        <taxon>metagenomes</taxon>
        <taxon>organismal metagenomes</taxon>
    </lineage>
</organism>
<gene>
    <name evidence="2" type="ORF">TM448A00171_0037</name>
    <name evidence="3" type="ORF">TM448B00200_0050</name>
</gene>
<evidence type="ECO:0000313" key="2">
    <source>
        <dbReference type="EMBL" id="QJA45018.1"/>
    </source>
</evidence>
<name>A0A6H1ZBV2_9ZZZZ</name>
<dbReference type="EMBL" id="MT144599">
    <property type="protein sequence ID" value="QJH94343.1"/>
    <property type="molecule type" value="Genomic_DNA"/>
</dbReference>
<dbReference type="EMBL" id="MT143984">
    <property type="protein sequence ID" value="QJA45018.1"/>
    <property type="molecule type" value="Genomic_DNA"/>
</dbReference>
<sequence>MAGSVALEDVETTAKDQDTTSDSKADINADQTTEAGNEAKDAGDTSESAAETSAETSDAGGQASGKEGAVSDAGAVKSFEIGGKVYTEAELNENLQKIGRYQGDRDRAEKALENIVAGIRTQGYEVDPQTRQIYRLQAQPAPQQRQELLEAAAAGDTNALNTLLEVERRETASAIFQGVQAYQTDAETLGKVATEYPEFYKKDGTGNIVKDQNGINVIDYDSPLSREAAKILEANPGLGTPKGMMTVGELAKARLLKNGLPKLKQQIVDKAQQRLAQTASTATGSPGGSEASAGETMELTAEQKRINTKLGVSNDRVIKAIQRANKTGGYEIS</sequence>
<reference evidence="2" key="1">
    <citation type="submission" date="2020-03" db="EMBL/GenBank/DDBJ databases">
        <title>The deep terrestrial virosphere.</title>
        <authorList>
            <person name="Holmfeldt K."/>
            <person name="Nilsson E."/>
            <person name="Simone D."/>
            <person name="Lopez-Fernandez M."/>
            <person name="Wu X."/>
            <person name="de Brujin I."/>
            <person name="Lundin D."/>
            <person name="Andersson A."/>
            <person name="Bertilsson S."/>
            <person name="Dopson M."/>
        </authorList>
    </citation>
    <scope>NUCLEOTIDE SEQUENCE</scope>
    <source>
        <strain evidence="2">TM448A00171</strain>
        <strain evidence="3">TM448B00200</strain>
    </source>
</reference>
<evidence type="ECO:0000256" key="1">
    <source>
        <dbReference type="SAM" id="MobiDB-lite"/>
    </source>
</evidence>
<feature type="compositionally biased region" description="Low complexity" evidence="1">
    <location>
        <begin position="45"/>
        <end position="57"/>
    </location>
</feature>
<proteinExistence type="predicted"/>
<evidence type="ECO:0000313" key="3">
    <source>
        <dbReference type="EMBL" id="QJH94343.1"/>
    </source>
</evidence>
<accession>A0A6H1ZBV2</accession>
<protein>
    <submittedName>
        <fullName evidence="2">Uncharacterized protein</fullName>
    </submittedName>
</protein>
<dbReference type="AlphaFoldDB" id="A0A6H1ZBV2"/>
<feature type="compositionally biased region" description="Basic and acidic residues" evidence="1">
    <location>
        <begin position="12"/>
        <end position="27"/>
    </location>
</feature>
<feature type="compositionally biased region" description="Low complexity" evidence="1">
    <location>
        <begin position="278"/>
        <end position="296"/>
    </location>
</feature>
<feature type="region of interest" description="Disordered" evidence="1">
    <location>
        <begin position="274"/>
        <end position="296"/>
    </location>
</feature>
<feature type="region of interest" description="Disordered" evidence="1">
    <location>
        <begin position="1"/>
        <end position="74"/>
    </location>
</feature>